<dbReference type="InterPro" id="IPR036034">
    <property type="entry name" value="PDZ_sf"/>
</dbReference>
<comment type="caution">
    <text evidence="5">The sequence shown here is derived from an EMBL/GenBank/DDBJ whole genome shotgun (WGS) entry which is preliminary data.</text>
</comment>
<dbReference type="Gene3D" id="2.60.40.3650">
    <property type="match status" value="1"/>
</dbReference>
<dbReference type="Pfam" id="PF05299">
    <property type="entry name" value="Peptidase_M61"/>
    <property type="match status" value="1"/>
</dbReference>
<dbReference type="SUPFAM" id="SSF55486">
    <property type="entry name" value="Metalloproteases ('zincins'), catalytic domain"/>
    <property type="match status" value="1"/>
</dbReference>
<dbReference type="Gene3D" id="1.10.390.10">
    <property type="entry name" value="Neutral Protease Domain 2"/>
    <property type="match status" value="1"/>
</dbReference>
<dbReference type="InterPro" id="IPR001478">
    <property type="entry name" value="PDZ"/>
</dbReference>
<evidence type="ECO:0000259" key="2">
    <source>
        <dbReference type="Pfam" id="PF05299"/>
    </source>
</evidence>
<dbReference type="Pfam" id="PF13180">
    <property type="entry name" value="PDZ_2"/>
    <property type="match status" value="1"/>
</dbReference>
<dbReference type="InterPro" id="IPR027268">
    <property type="entry name" value="Peptidase_M4/M1_CTD_sf"/>
</dbReference>
<evidence type="ECO:0000259" key="3">
    <source>
        <dbReference type="Pfam" id="PF13180"/>
    </source>
</evidence>
<keyword evidence="6" id="KW-1185">Reference proteome</keyword>
<feature type="signal peptide" evidence="1">
    <location>
        <begin position="1"/>
        <end position="19"/>
    </location>
</feature>
<reference evidence="6" key="1">
    <citation type="journal article" date="2019" name="Int. J. Syst. Evol. Microbiol.">
        <title>The Global Catalogue of Microorganisms (GCM) 10K type strain sequencing project: providing services to taxonomists for standard genome sequencing and annotation.</title>
        <authorList>
            <consortium name="The Broad Institute Genomics Platform"/>
            <consortium name="The Broad Institute Genome Sequencing Center for Infectious Disease"/>
            <person name="Wu L."/>
            <person name="Ma J."/>
        </authorList>
    </citation>
    <scope>NUCLEOTIDE SEQUENCE [LARGE SCALE GENOMIC DNA]</scope>
    <source>
        <strain evidence="6">DT28</strain>
    </source>
</reference>
<dbReference type="Gene3D" id="2.30.42.10">
    <property type="match status" value="1"/>
</dbReference>
<protein>
    <submittedName>
        <fullName evidence="5">M61 family metallopeptidase</fullName>
    </submittedName>
</protein>
<name>A0ABV9JFT4_9GAMM</name>
<dbReference type="SUPFAM" id="SSF50156">
    <property type="entry name" value="PDZ domain-like"/>
    <property type="match status" value="1"/>
</dbReference>
<evidence type="ECO:0000256" key="1">
    <source>
        <dbReference type="SAM" id="SignalP"/>
    </source>
</evidence>
<dbReference type="Proteomes" id="UP001595962">
    <property type="component" value="Unassembled WGS sequence"/>
</dbReference>
<dbReference type="PIRSF" id="PIRSF016493">
    <property type="entry name" value="Glycyl_aminpptds"/>
    <property type="match status" value="1"/>
</dbReference>
<proteinExistence type="predicted"/>
<dbReference type="RefSeq" id="WP_377330955.1">
    <property type="nucleotide sequence ID" value="NZ_JBHSGB010000001.1"/>
</dbReference>
<sequence>MKVAVGAWALLLLSPTAVAQTKYSLDLSAREQHQLAVDAEYQLPDREPLELRMASASPGRYARHDFAKNIYALKATDGQGRELPITRLTPSSWQVQGHQGVVKVSYLLFGNRADGTYSQIDSRHVHLNMPASFLYAPALAQQPLTVQLKQLPERWSAASQLALQPDGGLQAANLDYFMDSPLELSEHQLLSFEQNSNGKNYRIELALHHQGPDHLAKALLEKTKAVVQQQQAVFGELPDFAGQRYTFIADYQSGINGDGMEHRNSTVVTSSKSLAQAELSQIETISHEFFHAWNVERLRPQNLQPFDFTQTNMSNALWFAEGFTNYYGKLLLKRSGHFSLEKYLEKVQGPLNSALQAPGRRWYGPAAMSQQAVFVDAGVSIDPTNYANTFLSYYTYGEVVALGLDLTLRTQYQTDLDALMKRMWQQFGRAEKPYQLADIEQALAEVSGDRAFARRFFQDSIEGPALPDYPALFAQLGLQLKPEHQDKAWLGPLTLEPFGDALLVRGVALHGSAWALAGVTDGDLLLQLGDVRLASKDDLNTALAAAKVGDELTLTLRRFDQPLQLTLKVQTDPQLVLTEDPKASKAQRKKRDAWLAAKQI</sequence>
<organism evidence="5 6">
    <name type="scientific">Rheinheimera marina</name>
    <dbReference type="NCBI Taxonomy" id="1774958"/>
    <lineage>
        <taxon>Bacteria</taxon>
        <taxon>Pseudomonadati</taxon>
        <taxon>Pseudomonadota</taxon>
        <taxon>Gammaproteobacteria</taxon>
        <taxon>Chromatiales</taxon>
        <taxon>Chromatiaceae</taxon>
        <taxon>Rheinheimera</taxon>
    </lineage>
</organism>
<accession>A0ABV9JFT4</accession>
<gene>
    <name evidence="5" type="ORF">ACFO3I_00870</name>
</gene>
<evidence type="ECO:0000313" key="5">
    <source>
        <dbReference type="EMBL" id="MFC4653565.1"/>
    </source>
</evidence>
<feature type="domain" description="PDZ" evidence="3">
    <location>
        <begin position="476"/>
        <end position="569"/>
    </location>
</feature>
<dbReference type="EMBL" id="JBHSGB010000001">
    <property type="protein sequence ID" value="MFC4653565.1"/>
    <property type="molecule type" value="Genomic_DNA"/>
</dbReference>
<evidence type="ECO:0000313" key="6">
    <source>
        <dbReference type="Proteomes" id="UP001595962"/>
    </source>
</evidence>
<feature type="domain" description="Peptidase M61 N-terminal" evidence="4">
    <location>
        <begin position="22"/>
        <end position="185"/>
    </location>
</feature>
<dbReference type="InterPro" id="IPR040756">
    <property type="entry name" value="Peptidase_M61_N"/>
</dbReference>
<evidence type="ECO:0000259" key="4">
    <source>
        <dbReference type="Pfam" id="PF17899"/>
    </source>
</evidence>
<dbReference type="InterPro" id="IPR024191">
    <property type="entry name" value="Peptidase_M61"/>
</dbReference>
<dbReference type="InterPro" id="IPR007963">
    <property type="entry name" value="Peptidase_M61_catalytic"/>
</dbReference>
<feature type="domain" description="Peptidase M61 catalytic" evidence="2">
    <location>
        <begin position="282"/>
        <end position="400"/>
    </location>
</feature>
<keyword evidence="1" id="KW-0732">Signal</keyword>
<feature type="chain" id="PRO_5046634916" evidence="1">
    <location>
        <begin position="20"/>
        <end position="600"/>
    </location>
</feature>
<dbReference type="Pfam" id="PF17899">
    <property type="entry name" value="Peptidase_M61_N"/>
    <property type="match status" value="1"/>
</dbReference>